<dbReference type="OrthoDB" id="2132634at2759"/>
<feature type="compositionally biased region" description="Basic residues" evidence="1">
    <location>
        <begin position="171"/>
        <end position="187"/>
    </location>
</feature>
<name>A0A4P9X6Z9_9FUNG</name>
<gene>
    <name evidence="2" type="ORF">CXG81DRAFT_26332</name>
</gene>
<dbReference type="Proteomes" id="UP000274922">
    <property type="component" value="Unassembled WGS sequence"/>
</dbReference>
<organism evidence="2 3">
    <name type="scientific">Caulochytrium protostelioides</name>
    <dbReference type="NCBI Taxonomy" id="1555241"/>
    <lineage>
        <taxon>Eukaryota</taxon>
        <taxon>Fungi</taxon>
        <taxon>Fungi incertae sedis</taxon>
        <taxon>Chytridiomycota</taxon>
        <taxon>Chytridiomycota incertae sedis</taxon>
        <taxon>Chytridiomycetes</taxon>
        <taxon>Caulochytriales</taxon>
        <taxon>Caulochytriaceae</taxon>
        <taxon>Caulochytrium</taxon>
    </lineage>
</organism>
<feature type="region of interest" description="Disordered" evidence="1">
    <location>
        <begin position="149"/>
        <end position="302"/>
    </location>
</feature>
<feature type="compositionally biased region" description="Gly residues" evidence="1">
    <location>
        <begin position="276"/>
        <end position="286"/>
    </location>
</feature>
<evidence type="ECO:0000313" key="3">
    <source>
        <dbReference type="Proteomes" id="UP000274922"/>
    </source>
</evidence>
<protein>
    <submittedName>
        <fullName evidence="2">Uncharacterized protein</fullName>
    </submittedName>
</protein>
<evidence type="ECO:0000256" key="1">
    <source>
        <dbReference type="SAM" id="MobiDB-lite"/>
    </source>
</evidence>
<feature type="compositionally biased region" description="Low complexity" evidence="1">
    <location>
        <begin position="287"/>
        <end position="302"/>
    </location>
</feature>
<reference evidence="3" key="1">
    <citation type="journal article" date="2018" name="Nat. Microbiol.">
        <title>Leveraging single-cell genomics to expand the fungal tree of life.</title>
        <authorList>
            <person name="Ahrendt S.R."/>
            <person name="Quandt C.A."/>
            <person name="Ciobanu D."/>
            <person name="Clum A."/>
            <person name="Salamov A."/>
            <person name="Andreopoulos B."/>
            <person name="Cheng J.F."/>
            <person name="Woyke T."/>
            <person name="Pelin A."/>
            <person name="Henrissat B."/>
            <person name="Reynolds N.K."/>
            <person name="Benny G.L."/>
            <person name="Smith M.E."/>
            <person name="James T.Y."/>
            <person name="Grigoriev I.V."/>
        </authorList>
    </citation>
    <scope>NUCLEOTIDE SEQUENCE [LARGE SCALE GENOMIC DNA]</scope>
    <source>
        <strain evidence="3">ATCC 52028</strain>
    </source>
</reference>
<feature type="compositionally biased region" description="Low complexity" evidence="1">
    <location>
        <begin position="221"/>
        <end position="230"/>
    </location>
</feature>
<accession>A0A4P9X6Z9</accession>
<keyword evidence="3" id="KW-1185">Reference proteome</keyword>
<feature type="region of interest" description="Disordered" evidence="1">
    <location>
        <begin position="20"/>
        <end position="76"/>
    </location>
</feature>
<dbReference type="EMBL" id="ML014190">
    <property type="protein sequence ID" value="RKP00975.1"/>
    <property type="molecule type" value="Genomic_DNA"/>
</dbReference>
<dbReference type="AlphaFoldDB" id="A0A4P9X6Z9"/>
<proteinExistence type="predicted"/>
<feature type="compositionally biased region" description="Low complexity" evidence="1">
    <location>
        <begin position="253"/>
        <end position="275"/>
    </location>
</feature>
<sequence>MGDQRVNPFGEFLQGYPHAKYATPVPRQALPSPPGLRPRPRPGEKPVIEPPLPTRHYNTITAPPASGPLTSLRPPTLGRQTMRKNVETYALETIVLRRLYHLVTHHVNSAAAYELIEKLEVAQVPTWLIQQHFGNDFVTPDDLRLLVEPPITPPLSESDLTPASAAPRRASPQRHPSHPSHPSHRRPPSPPPSGEHDPDAPPPRLVRPRTAGPRRHPQPAPAAAAGAGVATIEPRPPAPHPRSSPHRHPPPGLSAASPAAPLSRRPPRASAAPGPGSSGPSGGRGAGSTPPTAAAAAAAAARSRTLVCVARPAPVKSTPFEVLKAVAVGERVAKAPRRMTQNCVSQVLLDKYLAQ</sequence>
<evidence type="ECO:0000313" key="2">
    <source>
        <dbReference type="EMBL" id="RKP00975.1"/>
    </source>
</evidence>